<comment type="subcellular location">
    <subcellularLocation>
        <location evidence="1">Membrane</location>
        <topology evidence="1">Multi-pass membrane protein</topology>
    </subcellularLocation>
</comment>
<reference evidence="7 8" key="1">
    <citation type="submission" date="2016-06" db="EMBL/GenBank/DDBJ databases">
        <authorList>
            <person name="Sutton G."/>
            <person name="Brinkac L."/>
            <person name="Sanka R."/>
            <person name="Adams M."/>
            <person name="Lau E."/>
            <person name="Sam S."/>
            <person name="Sreng N."/>
            <person name="Him V."/>
            <person name="Kerleguer A."/>
            <person name="Cheng S."/>
        </authorList>
    </citation>
    <scope>NUCLEOTIDE SEQUENCE [LARGE SCALE GENOMIC DNA]</scope>
    <source>
        <strain evidence="7 8">E2978</strain>
    </source>
</reference>
<name>A0ABD6P8F3_9MYCO</name>
<organism evidence="7 8">
    <name type="scientific">Mycobacterium alsense</name>
    <dbReference type="NCBI Taxonomy" id="324058"/>
    <lineage>
        <taxon>Bacteria</taxon>
        <taxon>Bacillati</taxon>
        <taxon>Actinomycetota</taxon>
        <taxon>Actinomycetes</taxon>
        <taxon>Mycobacteriales</taxon>
        <taxon>Mycobacteriaceae</taxon>
        <taxon>Mycobacterium</taxon>
    </lineage>
</organism>
<feature type="transmembrane region" description="Helical" evidence="6">
    <location>
        <begin position="166"/>
        <end position="190"/>
    </location>
</feature>
<evidence type="ECO:0000313" key="7">
    <source>
        <dbReference type="EMBL" id="OBG47915.1"/>
    </source>
</evidence>
<evidence type="ECO:0000256" key="1">
    <source>
        <dbReference type="ARBA" id="ARBA00004141"/>
    </source>
</evidence>
<dbReference type="AlphaFoldDB" id="A0ABD6P8F3"/>
<dbReference type="GO" id="GO:0016020">
    <property type="term" value="C:membrane"/>
    <property type="evidence" value="ECO:0007669"/>
    <property type="project" value="UniProtKB-SubCell"/>
</dbReference>
<feature type="transmembrane region" description="Helical" evidence="6">
    <location>
        <begin position="196"/>
        <end position="213"/>
    </location>
</feature>
<keyword evidence="4 6" id="KW-1133">Transmembrane helix</keyword>
<dbReference type="EMBL" id="LZIT01000001">
    <property type="protein sequence ID" value="OBG47915.1"/>
    <property type="molecule type" value="Genomic_DNA"/>
</dbReference>
<feature type="transmembrane region" description="Helical" evidence="6">
    <location>
        <begin position="89"/>
        <end position="105"/>
    </location>
</feature>
<evidence type="ECO:0000313" key="8">
    <source>
        <dbReference type="Proteomes" id="UP000092086"/>
    </source>
</evidence>
<gene>
    <name evidence="7" type="ORF">A5672_00160</name>
</gene>
<dbReference type="Proteomes" id="UP000092086">
    <property type="component" value="Unassembled WGS sequence"/>
</dbReference>
<feature type="transmembrane region" description="Helical" evidence="6">
    <location>
        <begin position="55"/>
        <end position="77"/>
    </location>
</feature>
<evidence type="ECO:0000256" key="3">
    <source>
        <dbReference type="ARBA" id="ARBA00022692"/>
    </source>
</evidence>
<keyword evidence="5 6" id="KW-0472">Membrane</keyword>
<protein>
    <recommendedName>
        <fullName evidence="9">Methanethiol S-methyltransferase</fullName>
    </recommendedName>
</protein>
<dbReference type="Gene3D" id="1.20.120.1630">
    <property type="match status" value="1"/>
</dbReference>
<evidence type="ECO:0008006" key="9">
    <source>
        <dbReference type="Google" id="ProtNLM"/>
    </source>
</evidence>
<sequence>MTLRDNAVRGYGAACYLLSRAALLCGIGFVGNIVMPRSIDHAVAAPPHKAVVVDLLLLGLFAFQQSVMADPVFRQWWARFLAQSMERSTYVLFGSLTLFLLYWQWRTIPAVVWDVSSPARRPVLYAVFGLGWAVVVIGAIGVRHFDRLYLGHVYLRWRERLSGGRCFGSGLTYWPVRHPIMSGFVIAFWATPVMTAGHLLFTLAATGYIVVFVRQEERELRRQSTLAAAVVAELSGTVFPVLRRATVYPTPSDNGYPWNEGHGWNAELDRL</sequence>
<comment type="caution">
    <text evidence="7">The sequence shown here is derived from an EMBL/GenBank/DDBJ whole genome shotgun (WGS) entry which is preliminary data.</text>
</comment>
<evidence type="ECO:0000256" key="2">
    <source>
        <dbReference type="ARBA" id="ARBA00010631"/>
    </source>
</evidence>
<accession>A0ABD6P8F3</accession>
<feature type="transmembrane region" description="Helical" evidence="6">
    <location>
        <begin position="12"/>
        <end position="35"/>
    </location>
</feature>
<evidence type="ECO:0000256" key="5">
    <source>
        <dbReference type="ARBA" id="ARBA00023136"/>
    </source>
</evidence>
<dbReference type="RefSeq" id="WP_068205853.1">
    <property type="nucleotide sequence ID" value="NZ_LZIT01000001.1"/>
</dbReference>
<comment type="similarity">
    <text evidence="2">Belongs to the nurim family.</text>
</comment>
<proteinExistence type="inferred from homology"/>
<dbReference type="PANTHER" id="PTHR31040:SF1">
    <property type="entry name" value="NURIM"/>
    <property type="match status" value="1"/>
</dbReference>
<dbReference type="PANTHER" id="PTHR31040">
    <property type="entry name" value="NURIM"/>
    <property type="match status" value="1"/>
</dbReference>
<keyword evidence="3 6" id="KW-0812">Transmembrane</keyword>
<dbReference type="InterPro" id="IPR033580">
    <property type="entry name" value="Nurim-like"/>
</dbReference>
<evidence type="ECO:0000256" key="4">
    <source>
        <dbReference type="ARBA" id="ARBA00022989"/>
    </source>
</evidence>
<evidence type="ECO:0000256" key="6">
    <source>
        <dbReference type="SAM" id="Phobius"/>
    </source>
</evidence>
<feature type="transmembrane region" description="Helical" evidence="6">
    <location>
        <begin position="125"/>
        <end position="145"/>
    </location>
</feature>